<sequence length="430" mass="43875">MSDLRRQDSALSADGSVHPAPVPLRPDAGAHTDAHTDVDTDADTVGRLGEDRVLSALREVIDAHNREALRAEAATQSRAAEDAAVGPMPVGPGDDAAVLQLADHRLVATTDTMSEGQDFRHRWWPDPAQAARSVGVKAAAQNLSDLSGMGARPTALLVSLTLPPSTAVSWAVGVMEGISEAASVAGAAGCLIAGGDLGSGETVSVTITALGRPAGATSLLRDGARPGDQLAVCGALGHAAAGLRLLESGLQAPEPTEGLGGGMLEACLRAQTYPAPDLTAGPRATAAAATAGMDVSDGLLRDAARLARASDVALLLDTDALREQAAALEGIADRLRPRTGQDVQEVPETQEAHPAPSSGALSEVAMTALRLVLHGGEDYALLATFPGGSPLPAGFRRIGEVRRHDGAPGVITGGTVERLVDEGWDSLRES</sequence>
<comment type="caution">
    <text evidence="4">The sequence shown here is derived from an EMBL/GenBank/DDBJ whole genome shotgun (WGS) entry which is preliminary data.</text>
</comment>
<comment type="pathway">
    <text evidence="1">Cofactor biosynthesis; thiamine diphosphate biosynthesis; thiamine diphosphate from thiamine phosphate: step 1/1.</text>
</comment>
<feature type="region of interest" description="Disordered" evidence="2">
    <location>
        <begin position="1"/>
        <end position="42"/>
    </location>
</feature>
<keyword evidence="1" id="KW-0479">Metal-binding</keyword>
<dbReference type="SUPFAM" id="SSF55326">
    <property type="entry name" value="PurM N-terminal domain-like"/>
    <property type="match status" value="1"/>
</dbReference>
<dbReference type="RefSeq" id="WP_344685391.1">
    <property type="nucleotide sequence ID" value="NZ_BAAAVT010000004.1"/>
</dbReference>
<organism evidence="4 5">
    <name type="scientific">Nesterenkonia aethiopica</name>
    <dbReference type="NCBI Taxonomy" id="269144"/>
    <lineage>
        <taxon>Bacteria</taxon>
        <taxon>Bacillati</taxon>
        <taxon>Actinomycetota</taxon>
        <taxon>Actinomycetes</taxon>
        <taxon>Micrococcales</taxon>
        <taxon>Micrococcaceae</taxon>
        <taxon>Nesterenkonia</taxon>
    </lineage>
</organism>
<feature type="binding site" evidence="1">
    <location>
        <position position="111"/>
    </location>
    <ligand>
        <name>Mg(2+)</name>
        <dbReference type="ChEBI" id="CHEBI:18420"/>
        <label>1</label>
    </ligand>
</feature>
<dbReference type="PANTHER" id="PTHR30270:SF0">
    <property type="entry name" value="THIAMINE-MONOPHOSPHATE KINASE"/>
    <property type="match status" value="1"/>
</dbReference>
<evidence type="ECO:0000313" key="4">
    <source>
        <dbReference type="EMBL" id="GAA3055661.1"/>
    </source>
</evidence>
<gene>
    <name evidence="1 4" type="primary">thiL</name>
    <name evidence="4" type="ORF">GCM10010529_07010</name>
</gene>
<feature type="binding site" evidence="1">
    <location>
        <position position="424"/>
    </location>
    <ligand>
        <name>substrate</name>
    </ligand>
</feature>
<comment type="catalytic activity">
    <reaction evidence="1">
        <text>thiamine phosphate + ATP = thiamine diphosphate + ADP</text>
        <dbReference type="Rhea" id="RHEA:15913"/>
        <dbReference type="ChEBI" id="CHEBI:30616"/>
        <dbReference type="ChEBI" id="CHEBI:37575"/>
        <dbReference type="ChEBI" id="CHEBI:58937"/>
        <dbReference type="ChEBI" id="CHEBI:456216"/>
        <dbReference type="EC" id="2.7.4.16"/>
    </reaction>
</comment>
<dbReference type="EMBL" id="BAAAVT010000004">
    <property type="protein sequence ID" value="GAA3055661.1"/>
    <property type="molecule type" value="Genomic_DNA"/>
</dbReference>
<keyword evidence="1 4" id="KW-0418">Kinase</keyword>
<feature type="binding site" evidence="1">
    <location>
        <position position="297"/>
    </location>
    <ligand>
        <name>Mg(2+)</name>
        <dbReference type="ChEBI" id="CHEBI:18420"/>
        <label>5</label>
    </ligand>
</feature>
<feature type="binding site" evidence="1">
    <location>
        <position position="196"/>
    </location>
    <ligand>
        <name>Mg(2+)</name>
        <dbReference type="ChEBI" id="CHEBI:18420"/>
        <label>1</label>
    </ligand>
</feature>
<dbReference type="InterPro" id="IPR036676">
    <property type="entry name" value="PurM-like_C_sf"/>
</dbReference>
<keyword evidence="1" id="KW-0784">Thiamine biosynthesis</keyword>
<dbReference type="EC" id="2.7.4.16" evidence="1"/>
<reference evidence="5" key="1">
    <citation type="journal article" date="2019" name="Int. J. Syst. Evol. Microbiol.">
        <title>The Global Catalogue of Microorganisms (GCM) 10K type strain sequencing project: providing services to taxonomists for standard genome sequencing and annotation.</title>
        <authorList>
            <consortium name="The Broad Institute Genomics Platform"/>
            <consortium name="The Broad Institute Genome Sequencing Center for Infectious Disease"/>
            <person name="Wu L."/>
            <person name="Ma J."/>
        </authorList>
    </citation>
    <scope>NUCLEOTIDE SEQUENCE [LARGE SCALE GENOMIC DNA]</scope>
    <source>
        <strain evidence="5">JCM 14309</strain>
    </source>
</reference>
<protein>
    <recommendedName>
        <fullName evidence="1">Thiamine-monophosphate kinase</fullName>
        <shortName evidence="1">TMP kinase</shortName>
        <shortName evidence="1">Thiamine-phosphate kinase</shortName>
        <ecNumber evidence="1">2.7.4.16</ecNumber>
    </recommendedName>
</protein>
<dbReference type="InterPro" id="IPR006283">
    <property type="entry name" value="ThiL-like"/>
</dbReference>
<feature type="region of interest" description="Disordered" evidence="2">
    <location>
        <begin position="338"/>
        <end position="360"/>
    </location>
</feature>
<evidence type="ECO:0000256" key="1">
    <source>
        <dbReference type="HAMAP-Rule" id="MF_02128"/>
    </source>
</evidence>
<feature type="binding site" evidence="1">
    <location>
        <position position="95"/>
    </location>
    <ligand>
        <name>Mg(2+)</name>
        <dbReference type="ChEBI" id="CHEBI:18420"/>
        <label>4</label>
    </ligand>
</feature>
<feature type="binding site" evidence="1">
    <location>
        <position position="296"/>
    </location>
    <ligand>
        <name>ATP</name>
        <dbReference type="ChEBI" id="CHEBI:30616"/>
    </ligand>
</feature>
<feature type="binding site" evidence="1">
    <location>
        <position position="110"/>
    </location>
    <ligand>
        <name>Mg(2+)</name>
        <dbReference type="ChEBI" id="CHEBI:18420"/>
        <label>1</label>
    </ligand>
</feature>
<keyword evidence="5" id="KW-1185">Reference proteome</keyword>
<comment type="similarity">
    <text evidence="1">Belongs to the thiamine-monophosphate kinase family.</text>
</comment>
<feature type="binding site" evidence="1">
    <location>
        <position position="145"/>
    </location>
    <ligand>
        <name>Mg(2+)</name>
        <dbReference type="ChEBI" id="CHEBI:18420"/>
        <label>2</label>
    </ligand>
</feature>
<feature type="compositionally biased region" description="Basic and acidic residues" evidence="2">
    <location>
        <begin position="28"/>
        <end position="38"/>
    </location>
</feature>
<feature type="domain" description="PurM-like N-terminal" evidence="3">
    <location>
        <begin position="93"/>
        <end position="212"/>
    </location>
</feature>
<keyword evidence="1" id="KW-0547">Nucleotide-binding</keyword>
<dbReference type="Gene3D" id="3.30.1330.10">
    <property type="entry name" value="PurM-like, N-terminal domain"/>
    <property type="match status" value="1"/>
</dbReference>
<keyword evidence="1" id="KW-0460">Magnesium</keyword>
<accession>A0ABP6LV71</accession>
<dbReference type="HAMAP" id="MF_02128">
    <property type="entry name" value="TMP_kinase"/>
    <property type="match status" value="1"/>
</dbReference>
<dbReference type="InterPro" id="IPR036921">
    <property type="entry name" value="PurM-like_N_sf"/>
</dbReference>
<comment type="caution">
    <text evidence="1">Lacks conserved residue(s) required for the propagation of feature annotation.</text>
</comment>
<name>A0ABP6LV71_9MICC</name>
<feature type="binding site" evidence="1">
    <location>
        <position position="111"/>
    </location>
    <ligand>
        <name>Mg(2+)</name>
        <dbReference type="ChEBI" id="CHEBI:18420"/>
        <label>2</label>
    </ligand>
</feature>
<comment type="miscellaneous">
    <text evidence="1">Reaction mechanism of ThiL seems to utilize a direct, inline transfer of the gamma-phosphate of ATP to TMP rather than a phosphorylated enzyme intermediate.</text>
</comment>
<feature type="binding site" evidence="1">
    <location>
        <position position="145"/>
    </location>
    <ligand>
        <name>Mg(2+)</name>
        <dbReference type="ChEBI" id="CHEBI:18420"/>
        <label>3</label>
    </ligand>
</feature>
<proteinExistence type="inferred from homology"/>
<feature type="binding site" evidence="1">
    <location>
        <position position="294"/>
    </location>
    <ligand>
        <name>Mg(2+)</name>
        <dbReference type="ChEBI" id="CHEBI:18420"/>
        <label>3</label>
    </ligand>
</feature>
<keyword evidence="1" id="KW-0067">ATP-binding</keyword>
<comment type="function">
    <text evidence="1">Catalyzes the ATP-dependent phosphorylation of thiamine-monophosphate (TMP) to form thiamine-pyrophosphate (TPP), the active form of vitamin B1.</text>
</comment>
<feature type="binding site" evidence="1">
    <location>
        <position position="95"/>
    </location>
    <ligand>
        <name>Mg(2+)</name>
        <dbReference type="ChEBI" id="CHEBI:18420"/>
        <label>3</label>
    </ligand>
</feature>
<evidence type="ECO:0000256" key="2">
    <source>
        <dbReference type="SAM" id="MobiDB-lite"/>
    </source>
</evidence>
<dbReference type="Gene3D" id="3.90.650.10">
    <property type="entry name" value="PurM-like C-terminal domain"/>
    <property type="match status" value="1"/>
</dbReference>
<dbReference type="Proteomes" id="UP001500236">
    <property type="component" value="Unassembled WGS sequence"/>
</dbReference>
<feature type="binding site" evidence="1">
    <location>
        <position position="145"/>
    </location>
    <ligand>
        <name>Mg(2+)</name>
        <dbReference type="ChEBI" id="CHEBI:18420"/>
        <label>4</label>
    </ligand>
</feature>
<feature type="binding site" evidence="1">
    <location>
        <position position="109"/>
    </location>
    <ligand>
        <name>Mg(2+)</name>
        <dbReference type="ChEBI" id="CHEBI:18420"/>
        <label>4</label>
    </ligand>
</feature>
<dbReference type="PANTHER" id="PTHR30270">
    <property type="entry name" value="THIAMINE-MONOPHOSPHATE KINASE"/>
    <property type="match status" value="1"/>
</dbReference>
<dbReference type="GO" id="GO:0016301">
    <property type="term" value="F:kinase activity"/>
    <property type="evidence" value="ECO:0007669"/>
    <property type="project" value="UniProtKB-KW"/>
</dbReference>
<dbReference type="InterPro" id="IPR016188">
    <property type="entry name" value="PurM-like_N"/>
</dbReference>
<feature type="binding site" evidence="1">
    <location>
        <position position="377"/>
    </location>
    <ligand>
        <name>substrate</name>
    </ligand>
</feature>
<evidence type="ECO:0000259" key="3">
    <source>
        <dbReference type="Pfam" id="PF00586"/>
    </source>
</evidence>
<dbReference type="SUPFAM" id="SSF56042">
    <property type="entry name" value="PurM C-terminal domain-like"/>
    <property type="match status" value="1"/>
</dbReference>
<keyword evidence="1" id="KW-0808">Transferase</keyword>
<dbReference type="Pfam" id="PF00586">
    <property type="entry name" value="AIRS"/>
    <property type="match status" value="1"/>
</dbReference>
<feature type="binding site" evidence="1">
    <location>
        <position position="118"/>
    </location>
    <ligand>
        <name>substrate</name>
    </ligand>
</feature>
<feature type="binding site" evidence="1">
    <location>
        <begin position="195"/>
        <end position="196"/>
    </location>
    <ligand>
        <name>ATP</name>
        <dbReference type="ChEBI" id="CHEBI:30616"/>
    </ligand>
</feature>
<dbReference type="CDD" id="cd02194">
    <property type="entry name" value="ThiL"/>
    <property type="match status" value="1"/>
</dbReference>
<feature type="binding site" evidence="1">
    <location>
        <position position="221"/>
    </location>
    <ligand>
        <name>ATP</name>
        <dbReference type="ChEBI" id="CHEBI:30616"/>
    </ligand>
</feature>
<evidence type="ECO:0000313" key="5">
    <source>
        <dbReference type="Proteomes" id="UP001500236"/>
    </source>
</evidence>